<dbReference type="AlphaFoldDB" id="A0A8J5JMF7"/>
<name>A0A8J5JMF7_HOMAM</name>
<feature type="compositionally biased region" description="Polar residues" evidence="1">
    <location>
        <begin position="32"/>
        <end position="55"/>
    </location>
</feature>
<reference evidence="2" key="1">
    <citation type="journal article" date="2021" name="Sci. Adv.">
        <title>The American lobster genome reveals insights on longevity, neural, and immune adaptations.</title>
        <authorList>
            <person name="Polinski J.M."/>
            <person name="Zimin A.V."/>
            <person name="Clark K.F."/>
            <person name="Kohn A.B."/>
            <person name="Sadowski N."/>
            <person name="Timp W."/>
            <person name="Ptitsyn A."/>
            <person name="Khanna P."/>
            <person name="Romanova D.Y."/>
            <person name="Williams P."/>
            <person name="Greenwood S.J."/>
            <person name="Moroz L.L."/>
            <person name="Walt D.R."/>
            <person name="Bodnar A.G."/>
        </authorList>
    </citation>
    <scope>NUCLEOTIDE SEQUENCE</scope>
    <source>
        <strain evidence="2">GMGI-L3</strain>
    </source>
</reference>
<feature type="region of interest" description="Disordered" evidence="1">
    <location>
        <begin position="1"/>
        <end position="79"/>
    </location>
</feature>
<organism evidence="2 3">
    <name type="scientific">Homarus americanus</name>
    <name type="common">American lobster</name>
    <dbReference type="NCBI Taxonomy" id="6706"/>
    <lineage>
        <taxon>Eukaryota</taxon>
        <taxon>Metazoa</taxon>
        <taxon>Ecdysozoa</taxon>
        <taxon>Arthropoda</taxon>
        <taxon>Crustacea</taxon>
        <taxon>Multicrustacea</taxon>
        <taxon>Malacostraca</taxon>
        <taxon>Eumalacostraca</taxon>
        <taxon>Eucarida</taxon>
        <taxon>Decapoda</taxon>
        <taxon>Pleocyemata</taxon>
        <taxon>Astacidea</taxon>
        <taxon>Nephropoidea</taxon>
        <taxon>Nephropidae</taxon>
        <taxon>Homarus</taxon>
    </lineage>
</organism>
<evidence type="ECO:0000256" key="1">
    <source>
        <dbReference type="SAM" id="MobiDB-lite"/>
    </source>
</evidence>
<dbReference type="Proteomes" id="UP000747542">
    <property type="component" value="Unassembled WGS sequence"/>
</dbReference>
<sequence length="103" mass="12310">MAEKADGHFSAYGYQPRKEWQRKKPLAPPQYKDQSQQGNQHPYRQQHPSYQTYKRSQTKWRSVISDNRKPPPLRSTTTRILNPFGSYNLHLRMTRNRCITSFD</sequence>
<evidence type="ECO:0000313" key="3">
    <source>
        <dbReference type="Proteomes" id="UP000747542"/>
    </source>
</evidence>
<evidence type="ECO:0000313" key="2">
    <source>
        <dbReference type="EMBL" id="KAG7157153.1"/>
    </source>
</evidence>
<keyword evidence="3" id="KW-1185">Reference proteome</keyword>
<gene>
    <name evidence="2" type="ORF">Hamer_G009987</name>
</gene>
<dbReference type="EMBL" id="JAHLQT010037907">
    <property type="protein sequence ID" value="KAG7157153.1"/>
    <property type="molecule type" value="Genomic_DNA"/>
</dbReference>
<comment type="caution">
    <text evidence="2">The sequence shown here is derived from an EMBL/GenBank/DDBJ whole genome shotgun (WGS) entry which is preliminary data.</text>
</comment>
<proteinExistence type="predicted"/>
<accession>A0A8J5JMF7</accession>
<protein>
    <submittedName>
        <fullName evidence="2">Uncharacterized protein</fullName>
    </submittedName>
</protein>